<evidence type="ECO:0000256" key="1">
    <source>
        <dbReference type="ARBA" id="ARBA00010940"/>
    </source>
</evidence>
<dbReference type="FunFam" id="1.10.10.10:FF:000008">
    <property type="entry name" value="E2F transcription factor 1"/>
    <property type="match status" value="1"/>
</dbReference>
<evidence type="ECO:0000256" key="2">
    <source>
        <dbReference type="ARBA" id="ARBA00023015"/>
    </source>
</evidence>
<dbReference type="PANTHER" id="PTHR12081:SF18">
    <property type="entry name" value="TRANSCRIPTION FACTOR E2F2-RELATED"/>
    <property type="match status" value="1"/>
</dbReference>
<feature type="region of interest" description="Disordered" evidence="6">
    <location>
        <begin position="1"/>
        <end position="32"/>
    </location>
</feature>
<proteinExistence type="inferred from homology"/>
<comment type="subcellular location">
    <subcellularLocation>
        <location evidence="5">Nucleus</location>
    </subcellularLocation>
</comment>
<dbReference type="SUPFAM" id="SSF144074">
    <property type="entry name" value="E2F-DP heterodimerization region"/>
    <property type="match status" value="1"/>
</dbReference>
<dbReference type="Pfam" id="PF02319">
    <property type="entry name" value="WHD_E2F_TDP"/>
    <property type="match status" value="1"/>
</dbReference>
<gene>
    <name evidence="8" type="ORF">Ctob_014501</name>
</gene>
<dbReference type="Proteomes" id="UP000037460">
    <property type="component" value="Unassembled WGS sequence"/>
</dbReference>
<dbReference type="EMBL" id="JWZX01002129">
    <property type="protein sequence ID" value="KOO30919.1"/>
    <property type="molecule type" value="Genomic_DNA"/>
</dbReference>
<dbReference type="CDD" id="cd14660">
    <property type="entry name" value="E2F_DD"/>
    <property type="match status" value="1"/>
</dbReference>
<keyword evidence="2 5" id="KW-0805">Transcription regulation</keyword>
<dbReference type="OrthoDB" id="1743261at2759"/>
<dbReference type="SMART" id="SM01372">
    <property type="entry name" value="E2F_TDP"/>
    <property type="match status" value="1"/>
</dbReference>
<dbReference type="InterPro" id="IPR036390">
    <property type="entry name" value="WH_DNA-bd_sf"/>
</dbReference>
<keyword evidence="3 5" id="KW-0238">DNA-binding</keyword>
<dbReference type="Gene3D" id="1.10.10.10">
    <property type="entry name" value="Winged helix-like DNA-binding domain superfamily/Winged helix DNA-binding domain"/>
    <property type="match status" value="1"/>
</dbReference>
<dbReference type="GO" id="GO:0090575">
    <property type="term" value="C:RNA polymerase II transcription regulator complex"/>
    <property type="evidence" value="ECO:0007669"/>
    <property type="project" value="TreeGrafter"/>
</dbReference>
<name>A0A0M0JWF8_9EUKA</name>
<dbReference type="AlphaFoldDB" id="A0A0M0JWF8"/>
<evidence type="ECO:0000313" key="9">
    <source>
        <dbReference type="Proteomes" id="UP000037460"/>
    </source>
</evidence>
<evidence type="ECO:0000256" key="3">
    <source>
        <dbReference type="ARBA" id="ARBA00023125"/>
    </source>
</evidence>
<dbReference type="PANTHER" id="PTHR12081">
    <property type="entry name" value="TRANSCRIPTION FACTOR E2F"/>
    <property type="match status" value="1"/>
</dbReference>
<accession>A0A0M0JWF8</accession>
<dbReference type="InterPro" id="IPR032198">
    <property type="entry name" value="E2F_CC-MB"/>
</dbReference>
<dbReference type="SUPFAM" id="SSF46785">
    <property type="entry name" value="Winged helix' DNA-binding domain"/>
    <property type="match status" value="1"/>
</dbReference>
<feature type="domain" description="E2F/DP family winged-helix DNA-binding" evidence="7">
    <location>
        <begin position="55"/>
        <end position="120"/>
    </location>
</feature>
<dbReference type="InterPro" id="IPR037241">
    <property type="entry name" value="E2F-DP_heterodim"/>
</dbReference>
<keyword evidence="9" id="KW-1185">Reference proteome</keyword>
<dbReference type="InterPro" id="IPR003316">
    <property type="entry name" value="E2F_WHTH_DNA-bd_dom"/>
</dbReference>
<evidence type="ECO:0000256" key="4">
    <source>
        <dbReference type="ARBA" id="ARBA00023163"/>
    </source>
</evidence>
<evidence type="ECO:0000259" key="7">
    <source>
        <dbReference type="SMART" id="SM01372"/>
    </source>
</evidence>
<dbReference type="GO" id="GO:0046983">
    <property type="term" value="F:protein dimerization activity"/>
    <property type="evidence" value="ECO:0007669"/>
    <property type="project" value="InterPro"/>
</dbReference>
<dbReference type="Pfam" id="PF16421">
    <property type="entry name" value="E2F_CC-MB"/>
    <property type="match status" value="1"/>
</dbReference>
<dbReference type="GO" id="GO:0000981">
    <property type="term" value="F:DNA-binding transcription factor activity, RNA polymerase II-specific"/>
    <property type="evidence" value="ECO:0007669"/>
    <property type="project" value="TreeGrafter"/>
</dbReference>
<comment type="caution">
    <text evidence="8">The sequence shown here is derived from an EMBL/GenBank/DDBJ whole genome shotgun (WGS) entry which is preliminary data.</text>
</comment>
<dbReference type="GO" id="GO:0000978">
    <property type="term" value="F:RNA polymerase II cis-regulatory region sequence-specific DNA binding"/>
    <property type="evidence" value="ECO:0007669"/>
    <property type="project" value="InterPro"/>
</dbReference>
<evidence type="ECO:0000256" key="5">
    <source>
        <dbReference type="RuleBase" id="RU003796"/>
    </source>
</evidence>
<comment type="similarity">
    <text evidence="1 5">Belongs to the E2F/DP family.</text>
</comment>
<evidence type="ECO:0000256" key="6">
    <source>
        <dbReference type="SAM" id="MobiDB-lite"/>
    </source>
</evidence>
<keyword evidence="4 5" id="KW-0804">Transcription</keyword>
<protein>
    <submittedName>
        <fullName evidence="8">Transcription factor e2f</fullName>
    </submittedName>
</protein>
<organism evidence="8 9">
    <name type="scientific">Chrysochromulina tobinii</name>
    <dbReference type="NCBI Taxonomy" id="1460289"/>
    <lineage>
        <taxon>Eukaryota</taxon>
        <taxon>Haptista</taxon>
        <taxon>Haptophyta</taxon>
        <taxon>Prymnesiophyceae</taxon>
        <taxon>Prymnesiales</taxon>
        <taxon>Chrysochromulinaceae</taxon>
        <taxon>Chrysochromulina</taxon>
    </lineage>
</organism>
<sequence>MTSQSAEEADAMEAMLGIHESGDGPDDDEDGAEQLVSFAEGGNGVAPMPKQKTCRYDSSLGLLTKKFTALIQGAPEGVLDLNAAAQMLGVQKRRIYDITNVLEGIGIIEKRSKNNIQWKGLGANSSNMQAELDQLKGEVRSSAESETWLDQAIMEMQSSLRDLAEDQANASYAFVTHEDVRNINAFAADTVIAIKAPSGTTLEVPDPDEGMDYPQRRYQIYLRSTSGPVEVFLHEGLLKLEVAEGDDYWMTQTTGQLGIADFWDDDPPGRPAIRTRSVDSAGEVKVEG</sequence>
<dbReference type="InterPro" id="IPR036388">
    <property type="entry name" value="WH-like_DNA-bd_sf"/>
</dbReference>
<keyword evidence="5" id="KW-0539">Nucleus</keyword>
<reference evidence="9" key="1">
    <citation type="journal article" date="2015" name="PLoS Genet.">
        <title>Genome Sequence and Transcriptome Analyses of Chrysochromulina tobin: Metabolic Tools for Enhanced Algal Fitness in the Prominent Order Prymnesiales (Haptophyceae).</title>
        <authorList>
            <person name="Hovde B.T."/>
            <person name="Deodato C.R."/>
            <person name="Hunsperger H.M."/>
            <person name="Ryken S.A."/>
            <person name="Yost W."/>
            <person name="Jha R.K."/>
            <person name="Patterson J."/>
            <person name="Monnat R.J. Jr."/>
            <person name="Barlow S.B."/>
            <person name="Starkenburg S.R."/>
            <person name="Cattolico R.A."/>
        </authorList>
    </citation>
    <scope>NUCLEOTIDE SEQUENCE</scope>
    <source>
        <strain evidence="9">CCMP291</strain>
    </source>
</reference>
<dbReference type="Gene3D" id="6.10.250.540">
    <property type="match status" value="1"/>
</dbReference>
<dbReference type="InterPro" id="IPR015633">
    <property type="entry name" value="E2F"/>
</dbReference>
<evidence type="ECO:0000313" key="8">
    <source>
        <dbReference type="EMBL" id="KOO30919.1"/>
    </source>
</evidence>
<feature type="compositionally biased region" description="Acidic residues" evidence="6">
    <location>
        <begin position="23"/>
        <end position="32"/>
    </location>
</feature>